<accession>A0A251ZT88</accession>
<organism evidence="1 2">
    <name type="scientific">Commensalibacter intestini</name>
    <dbReference type="NCBI Taxonomy" id="479936"/>
    <lineage>
        <taxon>Bacteria</taxon>
        <taxon>Pseudomonadati</taxon>
        <taxon>Pseudomonadota</taxon>
        <taxon>Alphaproteobacteria</taxon>
        <taxon>Acetobacterales</taxon>
        <taxon>Acetobacteraceae</taxon>
    </lineage>
</organism>
<evidence type="ECO:0000313" key="1">
    <source>
        <dbReference type="EMBL" id="OUI77872.1"/>
    </source>
</evidence>
<gene>
    <name evidence="1" type="ORF">HK18_00470</name>
</gene>
<dbReference type="Proteomes" id="UP000194946">
    <property type="component" value="Unassembled WGS sequence"/>
</dbReference>
<reference evidence="2" key="1">
    <citation type="submission" date="2014-06" db="EMBL/GenBank/DDBJ databases">
        <authorList>
            <person name="Winans N.J."/>
            <person name="Newell P.D."/>
            <person name="Douglas A.E."/>
        </authorList>
    </citation>
    <scope>NUCLEOTIDE SEQUENCE [LARGE SCALE GENOMIC DNA]</scope>
    <source>
        <strain evidence="2">DmL_052</strain>
    </source>
</reference>
<comment type="caution">
    <text evidence="1">The sequence shown here is derived from an EMBL/GenBank/DDBJ whole genome shotgun (WGS) entry which is preliminary data.</text>
</comment>
<protein>
    <submittedName>
        <fullName evidence="1">Uncharacterized protein</fullName>
    </submittedName>
</protein>
<proteinExistence type="predicted"/>
<sequence length="65" mass="7507">MLSKIKSFLSILFTKRKINTDDKKVMIITCPRTDEEVLINATYHDDCKIMAQFSCVPKEIIGKSR</sequence>
<keyword evidence="2" id="KW-1185">Reference proteome</keyword>
<name>A0A251ZT88_9PROT</name>
<evidence type="ECO:0000313" key="2">
    <source>
        <dbReference type="Proteomes" id="UP000194946"/>
    </source>
</evidence>
<dbReference type="AlphaFoldDB" id="A0A251ZT88"/>
<dbReference type="EMBL" id="JOPB01000011">
    <property type="protein sequence ID" value="OUI77872.1"/>
    <property type="molecule type" value="Genomic_DNA"/>
</dbReference>